<feature type="domain" description="SIS" evidence="5">
    <location>
        <begin position="129"/>
        <end position="271"/>
    </location>
</feature>
<dbReference type="GO" id="GO:0097367">
    <property type="term" value="F:carbohydrate derivative binding"/>
    <property type="evidence" value="ECO:0007669"/>
    <property type="project" value="InterPro"/>
</dbReference>
<dbReference type="InterPro" id="IPR046348">
    <property type="entry name" value="SIS_dom_sf"/>
</dbReference>
<reference evidence="6 7" key="1">
    <citation type="submission" date="2014-12" db="EMBL/GenBank/DDBJ databases">
        <title>Draft genome sequences of 29 type strains of Enterococci.</title>
        <authorList>
            <person name="Zhong Z."/>
            <person name="Sun Z."/>
            <person name="Liu W."/>
            <person name="Zhang W."/>
            <person name="Zhang H."/>
        </authorList>
    </citation>
    <scope>NUCLEOTIDE SEQUENCE [LARGE SCALE GENOMIC DNA]</scope>
    <source>
        <strain evidence="6 7">DSM 22801</strain>
    </source>
</reference>
<dbReference type="GO" id="GO:1901135">
    <property type="term" value="P:carbohydrate derivative metabolic process"/>
    <property type="evidence" value="ECO:0007669"/>
    <property type="project" value="InterPro"/>
</dbReference>
<dbReference type="Gene3D" id="3.40.50.10490">
    <property type="entry name" value="Glucose-6-phosphate isomerase like protein, domain 1"/>
    <property type="match status" value="1"/>
</dbReference>
<keyword evidence="2" id="KW-0238">DNA-binding</keyword>
<evidence type="ECO:0000259" key="5">
    <source>
        <dbReference type="PROSITE" id="PS51464"/>
    </source>
</evidence>
<dbReference type="PROSITE" id="PS51464">
    <property type="entry name" value="SIS"/>
    <property type="match status" value="1"/>
</dbReference>
<dbReference type="PROSITE" id="PS51071">
    <property type="entry name" value="HTH_RPIR"/>
    <property type="match status" value="1"/>
</dbReference>
<evidence type="ECO:0000313" key="7">
    <source>
        <dbReference type="Proteomes" id="UP000183039"/>
    </source>
</evidence>
<gene>
    <name evidence="6" type="ORF">RV15_GL001469</name>
</gene>
<dbReference type="InterPro" id="IPR047640">
    <property type="entry name" value="RpiR-like"/>
</dbReference>
<sequence length="299" mass="34072">MKMYLFQRIEEAVFKQNDARRMIGEFILENRDQLKSYSMEEIAKKTFTSKPTLVRFAKYFGYSGWKEFMYAFTHEVAYHDDNAYVDVDPNFPFLAQHDTLEIIGSIATLKIQSIKDTVSLISTEDLNKAAALIYHANSVVIYGTSPNYYYGELIKRNLLSIQKKAIMANSGESGIITQTLNNKDCAIMISYSGSSFDDNPTSNVKSLMKNSVPIISITSGGENYLRDYSDVVLNISSKEKLYSKIANFATQESILFILDTLFAKIFSLDYEVNKKNKISNSKLLESKRQATFKELSEKF</sequence>
<proteinExistence type="predicted"/>
<dbReference type="InterPro" id="IPR000281">
    <property type="entry name" value="HTH_RpiR"/>
</dbReference>
<evidence type="ECO:0000259" key="4">
    <source>
        <dbReference type="PROSITE" id="PS51071"/>
    </source>
</evidence>
<dbReference type="GO" id="GO:0003700">
    <property type="term" value="F:DNA-binding transcription factor activity"/>
    <property type="evidence" value="ECO:0007669"/>
    <property type="project" value="InterPro"/>
</dbReference>
<dbReference type="Pfam" id="PF01418">
    <property type="entry name" value="HTH_6"/>
    <property type="match status" value="1"/>
</dbReference>
<dbReference type="InterPro" id="IPR036388">
    <property type="entry name" value="WH-like_DNA-bd_sf"/>
</dbReference>
<keyword evidence="3" id="KW-0804">Transcription</keyword>
<evidence type="ECO:0000256" key="2">
    <source>
        <dbReference type="ARBA" id="ARBA00023125"/>
    </source>
</evidence>
<dbReference type="AlphaFoldDB" id="A0AA91GJ17"/>
<accession>A0AA91GJ17</accession>
<dbReference type="CDD" id="cd05013">
    <property type="entry name" value="SIS_RpiR"/>
    <property type="match status" value="1"/>
</dbReference>
<protein>
    <recommendedName>
        <fullName evidence="8">RpiR family transcriptional regulator</fullName>
    </recommendedName>
</protein>
<dbReference type="EMBL" id="JXLC01000020">
    <property type="protein sequence ID" value="OJG90205.1"/>
    <property type="molecule type" value="Genomic_DNA"/>
</dbReference>
<dbReference type="InterPro" id="IPR009057">
    <property type="entry name" value="Homeodomain-like_sf"/>
</dbReference>
<comment type="caution">
    <text evidence="6">The sequence shown here is derived from an EMBL/GenBank/DDBJ whole genome shotgun (WGS) entry which is preliminary data.</text>
</comment>
<dbReference type="InterPro" id="IPR001347">
    <property type="entry name" value="SIS_dom"/>
</dbReference>
<organism evidence="6 7">
    <name type="scientific">Enterococcus silesiacus</name>
    <dbReference type="NCBI Taxonomy" id="332949"/>
    <lineage>
        <taxon>Bacteria</taxon>
        <taxon>Bacillati</taxon>
        <taxon>Bacillota</taxon>
        <taxon>Bacilli</taxon>
        <taxon>Lactobacillales</taxon>
        <taxon>Enterococcaceae</taxon>
        <taxon>Enterococcus</taxon>
    </lineage>
</organism>
<dbReference type="GO" id="GO:0003677">
    <property type="term" value="F:DNA binding"/>
    <property type="evidence" value="ECO:0007669"/>
    <property type="project" value="UniProtKB-KW"/>
</dbReference>
<keyword evidence="1" id="KW-0805">Transcription regulation</keyword>
<evidence type="ECO:0000256" key="3">
    <source>
        <dbReference type="ARBA" id="ARBA00023163"/>
    </source>
</evidence>
<feature type="domain" description="HTH rpiR-type" evidence="4">
    <location>
        <begin position="3"/>
        <end position="79"/>
    </location>
</feature>
<dbReference type="SUPFAM" id="SSF53697">
    <property type="entry name" value="SIS domain"/>
    <property type="match status" value="1"/>
</dbReference>
<evidence type="ECO:0000256" key="1">
    <source>
        <dbReference type="ARBA" id="ARBA00023015"/>
    </source>
</evidence>
<dbReference type="PANTHER" id="PTHR30514:SF1">
    <property type="entry name" value="HTH-TYPE TRANSCRIPTIONAL REGULATOR HEXR-RELATED"/>
    <property type="match status" value="1"/>
</dbReference>
<dbReference type="Pfam" id="PF01380">
    <property type="entry name" value="SIS"/>
    <property type="match status" value="1"/>
</dbReference>
<dbReference type="PANTHER" id="PTHR30514">
    <property type="entry name" value="GLUCOKINASE"/>
    <property type="match status" value="1"/>
</dbReference>
<dbReference type="SUPFAM" id="SSF46689">
    <property type="entry name" value="Homeodomain-like"/>
    <property type="match status" value="1"/>
</dbReference>
<evidence type="ECO:0008006" key="8">
    <source>
        <dbReference type="Google" id="ProtNLM"/>
    </source>
</evidence>
<dbReference type="Gene3D" id="1.10.10.10">
    <property type="entry name" value="Winged helix-like DNA-binding domain superfamily/Winged helix DNA-binding domain"/>
    <property type="match status" value="1"/>
</dbReference>
<evidence type="ECO:0000313" key="6">
    <source>
        <dbReference type="EMBL" id="OJG90205.1"/>
    </source>
</evidence>
<dbReference type="InterPro" id="IPR035472">
    <property type="entry name" value="RpiR-like_SIS"/>
</dbReference>
<name>A0AA91GJ17_9ENTE</name>
<dbReference type="Proteomes" id="UP000183039">
    <property type="component" value="Unassembled WGS sequence"/>
</dbReference>